<keyword evidence="2" id="KW-1185">Reference proteome</keyword>
<dbReference type="EMBL" id="LNYA01000032">
    <property type="protein sequence ID" value="KTC95760.1"/>
    <property type="molecule type" value="Genomic_DNA"/>
</dbReference>
<comment type="caution">
    <text evidence="1">The sequence shown here is derived from an EMBL/GenBank/DDBJ whole genome shotgun (WGS) entry which is preliminary data.</text>
</comment>
<name>A0A0W0TJL2_LEGER</name>
<organism evidence="1 2">
    <name type="scientific">Legionella erythra</name>
    <dbReference type="NCBI Taxonomy" id="448"/>
    <lineage>
        <taxon>Bacteria</taxon>
        <taxon>Pseudomonadati</taxon>
        <taxon>Pseudomonadota</taxon>
        <taxon>Gammaproteobacteria</taxon>
        <taxon>Legionellales</taxon>
        <taxon>Legionellaceae</taxon>
        <taxon>Legionella</taxon>
    </lineage>
</organism>
<evidence type="ECO:0000313" key="2">
    <source>
        <dbReference type="Proteomes" id="UP000054773"/>
    </source>
</evidence>
<dbReference type="RefSeq" id="WP_058527192.1">
    <property type="nucleotide sequence ID" value="NZ_CAAAHY010000037.1"/>
</dbReference>
<accession>A0A0W0TJL2</accession>
<gene>
    <name evidence="1" type="ORF">Lery_2055</name>
</gene>
<proteinExistence type="predicted"/>
<dbReference type="AlphaFoldDB" id="A0A0W0TJL2"/>
<dbReference type="Proteomes" id="UP000054773">
    <property type="component" value="Unassembled WGS sequence"/>
</dbReference>
<protein>
    <submittedName>
        <fullName evidence="1">Uncharacterized protein</fullName>
    </submittedName>
</protein>
<evidence type="ECO:0000313" key="1">
    <source>
        <dbReference type="EMBL" id="KTC95760.1"/>
    </source>
</evidence>
<sequence>MVKPVALLDVDHTLCFPDHDDADKIIYNEALLNSLFKKGIHDIYLFTDMRFNGKSMQDRIKLVRFLENRGFKVHGVITPNDLLWSQLNGEQAAQLDKAFSGYKGRFEGQEFDKQIRETSFVEANPFLEGMVKYDPEANRPGCSYAEAFKACSTIEKLEEAALPGHLLERSSYTKVFVDHLATKLGFVDPTKQSGQERGHTKGLMLDFFLHHKPEWVSSILVVDDNIDVIQGIDKLDKKPSLPISTLTIKKIESEDVYDAAIEKHLKMDPHFSVYYKIQQLIDAHIKHLQSTRYNPFLSSPKAKIEALQLLQDDLRNAFNTKEEVDIPKIINDWQAAIKFKSTSTKTEVPVSTVISQHRNVFFAEHRDKLTSTQQFVEWLKTQFKPESGKDILIIPTDYSIN</sequence>
<dbReference type="PATRIC" id="fig|448.7.peg.2152"/>
<reference evidence="1 2" key="1">
    <citation type="submission" date="2015-11" db="EMBL/GenBank/DDBJ databases">
        <title>Genomic analysis of 38 Legionella species identifies large and diverse effector repertoires.</title>
        <authorList>
            <person name="Burstein D."/>
            <person name="Amaro F."/>
            <person name="Zusman T."/>
            <person name="Lifshitz Z."/>
            <person name="Cohen O."/>
            <person name="Gilbert J.A."/>
            <person name="Pupko T."/>
            <person name="Shuman H.A."/>
            <person name="Segal G."/>
        </authorList>
    </citation>
    <scope>NUCLEOTIDE SEQUENCE [LARGE SCALE GENOMIC DNA]</scope>
    <source>
        <strain evidence="1 2">SE-32A-C8</strain>
    </source>
</reference>